<dbReference type="InterPro" id="IPR003838">
    <property type="entry name" value="ABC3_permease_C"/>
</dbReference>
<evidence type="ECO:0000313" key="10">
    <source>
        <dbReference type="Proteomes" id="UP000296469"/>
    </source>
</evidence>
<evidence type="ECO:0000256" key="4">
    <source>
        <dbReference type="ARBA" id="ARBA00022692"/>
    </source>
</evidence>
<evidence type="ECO:0000256" key="7">
    <source>
        <dbReference type="SAM" id="Phobius"/>
    </source>
</evidence>
<feature type="transmembrane region" description="Helical" evidence="7">
    <location>
        <begin position="306"/>
        <end position="330"/>
    </location>
</feature>
<dbReference type="InterPro" id="IPR051447">
    <property type="entry name" value="Lipoprotein-release_system"/>
</dbReference>
<gene>
    <name evidence="9" type="ORF">E5225_13220</name>
</gene>
<protein>
    <submittedName>
        <fullName evidence="9">ABC transporter permease</fullName>
    </submittedName>
</protein>
<feature type="domain" description="ABC3 transporter permease C-terminal" evidence="8">
    <location>
        <begin position="964"/>
        <end position="1083"/>
    </location>
</feature>
<evidence type="ECO:0000259" key="8">
    <source>
        <dbReference type="Pfam" id="PF02687"/>
    </source>
</evidence>
<comment type="subcellular location">
    <subcellularLocation>
        <location evidence="1">Cell membrane</location>
        <topology evidence="1">Multi-pass membrane protein</topology>
    </subcellularLocation>
</comment>
<proteinExistence type="inferred from homology"/>
<dbReference type="GO" id="GO:0098797">
    <property type="term" value="C:plasma membrane protein complex"/>
    <property type="evidence" value="ECO:0007669"/>
    <property type="project" value="TreeGrafter"/>
</dbReference>
<comment type="similarity">
    <text evidence="2">Belongs to the ABC-4 integral membrane protein family. LolC/E subfamily.</text>
</comment>
<name>A0A4P7SNZ9_9CELL</name>
<feature type="transmembrane region" description="Helical" evidence="7">
    <location>
        <begin position="394"/>
        <end position="419"/>
    </location>
</feature>
<dbReference type="PANTHER" id="PTHR30489">
    <property type="entry name" value="LIPOPROTEIN-RELEASING SYSTEM TRANSMEMBRANE PROTEIN LOLE"/>
    <property type="match status" value="1"/>
</dbReference>
<evidence type="ECO:0000313" key="9">
    <source>
        <dbReference type="EMBL" id="QCB94373.1"/>
    </source>
</evidence>
<dbReference type="PANTHER" id="PTHR30489:SF0">
    <property type="entry name" value="LIPOPROTEIN-RELEASING SYSTEM TRANSMEMBRANE PROTEIN LOLE"/>
    <property type="match status" value="1"/>
</dbReference>
<keyword evidence="5 7" id="KW-1133">Transmembrane helix</keyword>
<dbReference type="AlphaFoldDB" id="A0A4P7SNZ9"/>
<feature type="transmembrane region" description="Helical" evidence="7">
    <location>
        <begin position="440"/>
        <end position="457"/>
    </location>
</feature>
<feature type="transmembrane region" description="Helical" evidence="7">
    <location>
        <begin position="963"/>
        <end position="984"/>
    </location>
</feature>
<feature type="transmembrane region" description="Helical" evidence="7">
    <location>
        <begin position="1057"/>
        <end position="1083"/>
    </location>
</feature>
<dbReference type="KEGG" id="celz:E5225_13220"/>
<dbReference type="Pfam" id="PF02687">
    <property type="entry name" value="FtsX"/>
    <property type="match status" value="1"/>
</dbReference>
<dbReference type="RefSeq" id="WP_135975443.1">
    <property type="nucleotide sequence ID" value="NZ_CP039291.1"/>
</dbReference>
<keyword evidence="3" id="KW-1003">Cell membrane</keyword>
<evidence type="ECO:0000256" key="2">
    <source>
        <dbReference type="ARBA" id="ARBA00005236"/>
    </source>
</evidence>
<evidence type="ECO:0000256" key="1">
    <source>
        <dbReference type="ARBA" id="ARBA00004651"/>
    </source>
</evidence>
<dbReference type="Proteomes" id="UP000296469">
    <property type="component" value="Chromosome"/>
</dbReference>
<feature type="transmembrane region" description="Helical" evidence="7">
    <location>
        <begin position="477"/>
        <end position="505"/>
    </location>
</feature>
<feature type="transmembrane region" description="Helical" evidence="7">
    <location>
        <begin position="1004"/>
        <end position="1037"/>
    </location>
</feature>
<keyword evidence="6 7" id="KW-0472">Membrane</keyword>
<evidence type="ECO:0000256" key="5">
    <source>
        <dbReference type="ARBA" id="ARBA00022989"/>
    </source>
</evidence>
<evidence type="ECO:0000256" key="6">
    <source>
        <dbReference type="ARBA" id="ARBA00023136"/>
    </source>
</evidence>
<feature type="transmembrane region" description="Helical" evidence="7">
    <location>
        <begin position="351"/>
        <end position="374"/>
    </location>
</feature>
<organism evidence="9 10">
    <name type="scientific">Cellulomonas shaoxiangyii</name>
    <dbReference type="NCBI Taxonomy" id="2566013"/>
    <lineage>
        <taxon>Bacteria</taxon>
        <taxon>Bacillati</taxon>
        <taxon>Actinomycetota</taxon>
        <taxon>Actinomycetes</taxon>
        <taxon>Micrococcales</taxon>
        <taxon>Cellulomonadaceae</taxon>
        <taxon>Cellulomonas</taxon>
    </lineage>
</organism>
<keyword evidence="10" id="KW-1185">Reference proteome</keyword>
<dbReference type="OrthoDB" id="5101691at2"/>
<feature type="transmembrane region" description="Helical" evidence="7">
    <location>
        <begin position="21"/>
        <end position="44"/>
    </location>
</feature>
<dbReference type="EMBL" id="CP039291">
    <property type="protein sequence ID" value="QCB94373.1"/>
    <property type="molecule type" value="Genomic_DNA"/>
</dbReference>
<keyword evidence="4 7" id="KW-0812">Transmembrane</keyword>
<evidence type="ECO:0000256" key="3">
    <source>
        <dbReference type="ARBA" id="ARBA00022475"/>
    </source>
</evidence>
<dbReference type="GO" id="GO:0044874">
    <property type="term" value="P:lipoprotein localization to outer membrane"/>
    <property type="evidence" value="ECO:0007669"/>
    <property type="project" value="TreeGrafter"/>
</dbReference>
<feature type="transmembrane region" description="Helical" evidence="7">
    <location>
        <begin position="526"/>
        <end position="549"/>
    </location>
</feature>
<sequence>MGWRGRVLTRRLRDQSAVVATVLLVTLVATTLLGTFALLLLGSAEDALEEALSRADRDDVTVEAALRVNKKDAAPVVDAAREALHAVTGALETHDETWLGGSLWRLPGASASGSPPLAYPAASPRQHDSARLVEGSWPDRARDDAGRLLVAVPSVAARAYGWTVGTVVPVRATTGATADEWLVTGMHELTGRPGTWSRDRLLGGSHDPLFPVPGSGGRLVTDAWGPMLVDPAALAGADRVETANVVVEPVLAGAPDGAVADMRAAVDDAQVALSGSLRGTGAYGSVRTTVDRTVDGAWRELTVTRVGVVVVGLLLTVLATTVMLLAARLLGERRSAEGELLASRGSAPHQLRSLAVLEALALAVVCAAAAPWLARGVWSWLVASGPLAPAGFTVPVGVPPAVVLTCAVVAGTLAVALVVPQWHVAGSSAPSAHAGMVRTGADLALVALGGVTLWQLLDYGTPMTAGPAGPRLDPLLATGPALVALAASVLALRLVQPVAAGADALARRSRSLVAPLAAWQVARRPAAASGTTLVLVLAVACAVFAQSFLQTWRLSQLEQVDLATGTDVRVDELGGNRADGSRTVQQVLAAHPGASAQPVVDRSASAGKVAGADASATTRGVHLLAVDTTRPQALRGRTDTSWRAATSALAPDDRTAHVALPGDPQWLVLDVAVTLTPHVPSRGSLSVVVADVHGVRTWLDAQLPYIDPGTTQPFAIEIPPSAGPLVVDDVVGRFALLEPPPDDTGAGPPTDQVVLDLTRVRVVDRSVGAGAAAALDAPATAVPLADAAWDGHALSGGLERQVTGEGAGDALRLVGEFDFETMVNASAHLVATTWRVQGSAPATISAALAEANDLRPRDRLALTVGNVSVSLWVDTIVPYLPGAPRGPSVLVDREALTRLLLATGSDQDLVDGWWLAAAPGDDGVALGAALHETGLGEVTVRTAEQDVATGGPLRVGVPVALRLVGLAAAALLVVGLGTSATVAVRSRRLELARLQALGAPRGALVGGLVAEHALLVALGTAAGLVIGYGLAAVIAPLLTVSADGRSPVPAPALVWSWLGQLGAAGALAAAACLTVAVVAVLLVRRASGALLRLGDDR</sequence>
<accession>A0A4P7SNZ9</accession>
<reference evidence="9 10" key="1">
    <citation type="submission" date="2019-04" db="EMBL/GenBank/DDBJ databases">
        <title>Isolation and identification of Cellulomonas shaoxiangyii sp. Nov. isolated from feces of the Tibetan antelopes (Pantholops hodgsonii) in the Qinghai-Tibet plateau of China.</title>
        <authorList>
            <person name="Tian Z."/>
        </authorList>
    </citation>
    <scope>NUCLEOTIDE SEQUENCE [LARGE SCALE GENOMIC DNA]</scope>
    <source>
        <strain evidence="9 10">Z28</strain>
    </source>
</reference>